<evidence type="ECO:0000256" key="1">
    <source>
        <dbReference type="SAM" id="Phobius"/>
    </source>
</evidence>
<evidence type="ECO:0000313" key="3">
    <source>
        <dbReference type="EMBL" id="OGD62143.1"/>
    </source>
</evidence>
<protein>
    <recommendedName>
        <fullName evidence="5">Conjugal transfer protein TrbL</fullName>
    </recommendedName>
</protein>
<reference evidence="3 4" key="1">
    <citation type="journal article" date="2016" name="Nat. Commun.">
        <title>Thousands of microbial genomes shed light on interconnected biogeochemical processes in an aquifer system.</title>
        <authorList>
            <person name="Anantharaman K."/>
            <person name="Brown C.T."/>
            <person name="Hug L.A."/>
            <person name="Sharon I."/>
            <person name="Castelle C.J."/>
            <person name="Probst A.J."/>
            <person name="Thomas B.C."/>
            <person name="Singh A."/>
            <person name="Wilkins M.J."/>
            <person name="Karaoz U."/>
            <person name="Brodie E.L."/>
            <person name="Williams K.H."/>
            <person name="Hubbard S.S."/>
            <person name="Banfield J.F."/>
        </authorList>
    </citation>
    <scope>NUCLEOTIDE SEQUENCE [LARGE SCALE GENOMIC DNA]</scope>
</reference>
<dbReference type="AlphaFoldDB" id="A0A1F5E458"/>
<feature type="signal peptide" evidence="2">
    <location>
        <begin position="1"/>
        <end position="22"/>
    </location>
</feature>
<sequence>MKKLLYTIGIIIPLFLPRIAFAASNTEVDKFAGDAMTAILALAGTAAVFFLIRGGYLYMTSSGDPTALDDAKRTIRNAIIGLVIVIAAGFLANLLDQSLTQSSSGGSATALQLSPIEPQQQTGTLTQILLDAVSGFLQNIVGSVTKPILNGIIWFLTSTPSLSTNSVVFNFWLIIVGITDSLFAVAIALIGFRVMSASSFGMEDIPLKELLPKIGLAFLLANTSIFWIDWIIELCQTMVNAVLSATGGLSNAWIINAFDPAALLTGTTALVTLIFAIIFILLAVVLLIFYISRLMILAFGAVISPLVCLLSLSPKMADFVGNAIKIYVVTIFTVFLHVVIIQLASSFLTVPGQVGENPIIGILVGVALFSVLLKSTSVTVQLAMSSQAGNTLKKFSTQVINVISANSGKTKQAAETASKLARAK</sequence>
<feature type="transmembrane region" description="Helical" evidence="1">
    <location>
        <begin position="214"/>
        <end position="232"/>
    </location>
</feature>
<feature type="transmembrane region" description="Helical" evidence="1">
    <location>
        <begin position="78"/>
        <end position="95"/>
    </location>
</feature>
<dbReference type="STRING" id="1797472.A2215_03895"/>
<gene>
    <name evidence="3" type="ORF">A2215_03895</name>
</gene>
<evidence type="ECO:0000256" key="2">
    <source>
        <dbReference type="SAM" id="SignalP"/>
    </source>
</evidence>
<evidence type="ECO:0008006" key="5">
    <source>
        <dbReference type="Google" id="ProtNLM"/>
    </source>
</evidence>
<feature type="transmembrane region" description="Helical" evidence="1">
    <location>
        <begin position="171"/>
        <end position="194"/>
    </location>
</feature>
<feature type="transmembrane region" description="Helical" evidence="1">
    <location>
        <begin position="296"/>
        <end position="314"/>
    </location>
</feature>
<proteinExistence type="predicted"/>
<keyword evidence="2" id="KW-0732">Signal</keyword>
<keyword evidence="1" id="KW-1133">Transmembrane helix</keyword>
<feature type="transmembrane region" description="Helical" evidence="1">
    <location>
        <begin position="38"/>
        <end position="58"/>
    </location>
</feature>
<dbReference type="Pfam" id="PF18895">
    <property type="entry name" value="T4SS_pilin"/>
    <property type="match status" value="1"/>
</dbReference>
<feature type="transmembrane region" description="Helical" evidence="1">
    <location>
        <begin position="238"/>
        <end position="258"/>
    </location>
</feature>
<dbReference type="EMBL" id="MEZY01000053">
    <property type="protein sequence ID" value="OGD62143.1"/>
    <property type="molecule type" value="Genomic_DNA"/>
</dbReference>
<accession>A0A1F5E458</accession>
<feature type="transmembrane region" description="Helical" evidence="1">
    <location>
        <begin position="359"/>
        <end position="384"/>
    </location>
</feature>
<keyword evidence="1" id="KW-0472">Membrane</keyword>
<feature type="transmembrane region" description="Helical" evidence="1">
    <location>
        <begin position="326"/>
        <end position="347"/>
    </location>
</feature>
<dbReference type="InterPro" id="IPR043993">
    <property type="entry name" value="T4SS_pilin"/>
</dbReference>
<dbReference type="Proteomes" id="UP000178583">
    <property type="component" value="Unassembled WGS sequence"/>
</dbReference>
<keyword evidence="1" id="KW-0812">Transmembrane</keyword>
<name>A0A1F5E458_9BACT</name>
<feature type="transmembrane region" description="Helical" evidence="1">
    <location>
        <begin position="270"/>
        <end position="290"/>
    </location>
</feature>
<comment type="caution">
    <text evidence="3">The sequence shown here is derived from an EMBL/GenBank/DDBJ whole genome shotgun (WGS) entry which is preliminary data.</text>
</comment>
<feature type="chain" id="PRO_5009518279" description="Conjugal transfer protein TrbL" evidence="2">
    <location>
        <begin position="23"/>
        <end position="424"/>
    </location>
</feature>
<evidence type="ECO:0000313" key="4">
    <source>
        <dbReference type="Proteomes" id="UP000178583"/>
    </source>
</evidence>
<organism evidence="3 4">
    <name type="scientific">Candidatus Berkelbacteria bacterium RIFOXYA2_FULL_43_10</name>
    <dbReference type="NCBI Taxonomy" id="1797472"/>
    <lineage>
        <taxon>Bacteria</taxon>
        <taxon>Candidatus Berkelbacteria</taxon>
    </lineage>
</organism>